<keyword evidence="3" id="KW-1185">Reference proteome</keyword>
<feature type="transmembrane region" description="Helical" evidence="1">
    <location>
        <begin position="16"/>
        <end position="33"/>
    </location>
</feature>
<keyword evidence="1" id="KW-0472">Membrane</keyword>
<reference evidence="2 3" key="1">
    <citation type="journal article" date="2014" name="Int. J. Syst. Evol. Microbiol.">
        <title>Complete genome sequence of Corynebacterium casei LMG S-19264T (=DSM 44701T), isolated from a smear-ripened cheese.</title>
        <authorList>
            <consortium name="US DOE Joint Genome Institute (JGI-PGF)"/>
            <person name="Walter F."/>
            <person name="Albersmeier A."/>
            <person name="Kalinowski J."/>
            <person name="Ruckert C."/>
        </authorList>
    </citation>
    <scope>NUCLEOTIDE SEQUENCE [LARGE SCALE GENOMIC DNA]</scope>
    <source>
        <strain evidence="2 3">KCTC 19473</strain>
    </source>
</reference>
<sequence>MPETVRMACPAGRKHVELWSGYTLFVLAVLTVVLDPAHWANIVLGLLLALLGAALIVHGHRIQAPVMEFDTEEFRYTLGHYSVSVVLEEIGSYHVLPGRTRSLGLRDNTGRPMRFPSLHNRRTARSYLPLTGMTDPGRVEMFMAAAGIPPRDRSLTQH</sequence>
<organism evidence="2 3">
    <name type="scientific">Nocardiopsis kunsanensis</name>
    <dbReference type="NCBI Taxonomy" id="141693"/>
    <lineage>
        <taxon>Bacteria</taxon>
        <taxon>Bacillati</taxon>
        <taxon>Actinomycetota</taxon>
        <taxon>Actinomycetes</taxon>
        <taxon>Streptosporangiales</taxon>
        <taxon>Nocardiopsidaceae</taxon>
        <taxon>Nocardiopsis</taxon>
    </lineage>
</organism>
<accession>A0A919CGZ7</accession>
<evidence type="ECO:0000256" key="1">
    <source>
        <dbReference type="SAM" id="Phobius"/>
    </source>
</evidence>
<protein>
    <recommendedName>
        <fullName evidence="4">PH domain-containing protein</fullName>
    </recommendedName>
</protein>
<gene>
    <name evidence="2" type="ORF">GCM10007147_20500</name>
</gene>
<evidence type="ECO:0008006" key="4">
    <source>
        <dbReference type="Google" id="ProtNLM"/>
    </source>
</evidence>
<keyword evidence="1" id="KW-1133">Transmembrane helix</keyword>
<comment type="caution">
    <text evidence="2">The sequence shown here is derived from an EMBL/GenBank/DDBJ whole genome shotgun (WGS) entry which is preliminary data.</text>
</comment>
<evidence type="ECO:0000313" key="2">
    <source>
        <dbReference type="EMBL" id="GHD24463.1"/>
    </source>
</evidence>
<dbReference type="Proteomes" id="UP000654947">
    <property type="component" value="Unassembled WGS sequence"/>
</dbReference>
<feature type="transmembrane region" description="Helical" evidence="1">
    <location>
        <begin position="39"/>
        <end position="57"/>
    </location>
</feature>
<keyword evidence="1" id="KW-0812">Transmembrane</keyword>
<dbReference type="EMBL" id="BMXL01000008">
    <property type="protein sequence ID" value="GHD24463.1"/>
    <property type="molecule type" value="Genomic_DNA"/>
</dbReference>
<proteinExistence type="predicted"/>
<dbReference type="AlphaFoldDB" id="A0A919CGZ7"/>
<evidence type="ECO:0000313" key="3">
    <source>
        <dbReference type="Proteomes" id="UP000654947"/>
    </source>
</evidence>
<name>A0A919CGZ7_9ACTN</name>